<keyword evidence="1" id="KW-0472">Membrane</keyword>
<reference evidence="3" key="1">
    <citation type="journal article" date="2017" name="Nature">
        <title>The sunflower genome provides insights into oil metabolism, flowering and Asterid evolution.</title>
        <authorList>
            <person name="Badouin H."/>
            <person name="Gouzy J."/>
            <person name="Grassa C.J."/>
            <person name="Murat F."/>
            <person name="Staton S.E."/>
            <person name="Cottret L."/>
            <person name="Lelandais-Briere C."/>
            <person name="Owens G.L."/>
            <person name="Carrere S."/>
            <person name="Mayjonade B."/>
            <person name="Legrand L."/>
            <person name="Gill N."/>
            <person name="Kane N.C."/>
            <person name="Bowers J.E."/>
            <person name="Hubner S."/>
            <person name="Bellec A."/>
            <person name="Berard A."/>
            <person name="Berges H."/>
            <person name="Blanchet N."/>
            <person name="Boniface M.C."/>
            <person name="Brunel D."/>
            <person name="Catrice O."/>
            <person name="Chaidir N."/>
            <person name="Claudel C."/>
            <person name="Donnadieu C."/>
            <person name="Faraut T."/>
            <person name="Fievet G."/>
            <person name="Helmstetter N."/>
            <person name="King M."/>
            <person name="Knapp S.J."/>
            <person name="Lai Z."/>
            <person name="Le Paslier M.C."/>
            <person name="Lippi Y."/>
            <person name="Lorenzon L."/>
            <person name="Mandel J.R."/>
            <person name="Marage G."/>
            <person name="Marchand G."/>
            <person name="Marquand E."/>
            <person name="Bret-Mestries E."/>
            <person name="Morien E."/>
            <person name="Nambeesan S."/>
            <person name="Nguyen T."/>
            <person name="Pegot-Espagnet P."/>
            <person name="Pouilly N."/>
            <person name="Raftis F."/>
            <person name="Sallet E."/>
            <person name="Schiex T."/>
            <person name="Thomas J."/>
            <person name="Vandecasteele C."/>
            <person name="Vares D."/>
            <person name="Vear F."/>
            <person name="Vautrin S."/>
            <person name="Crespi M."/>
            <person name="Mangin B."/>
            <person name="Burke J.M."/>
            <person name="Salse J."/>
            <person name="Munos S."/>
            <person name="Vincourt P."/>
            <person name="Rieseberg L.H."/>
            <person name="Langlade N.B."/>
        </authorList>
    </citation>
    <scope>NUCLEOTIDE SEQUENCE</scope>
    <source>
        <tissue evidence="3">Leaves</tissue>
    </source>
</reference>
<keyword evidence="1" id="KW-1133">Transmembrane helix</keyword>
<gene>
    <name evidence="3" type="ORF">HanXRQr2_Chr07g0300741</name>
</gene>
<feature type="transmembrane region" description="Helical" evidence="1">
    <location>
        <begin position="70"/>
        <end position="93"/>
    </location>
</feature>
<keyword evidence="4" id="KW-1185">Reference proteome</keyword>
<proteinExistence type="predicted"/>
<keyword evidence="1" id="KW-0812">Transmembrane</keyword>
<accession>A0A9K3IM29</accession>
<comment type="caution">
    <text evidence="3">The sequence shown here is derived from an EMBL/GenBank/DDBJ whole genome shotgun (WGS) entry which is preliminary data.</text>
</comment>
<dbReference type="EMBL" id="MNCJ02000322">
    <property type="protein sequence ID" value="KAF5799107.1"/>
    <property type="molecule type" value="Genomic_DNA"/>
</dbReference>
<evidence type="ECO:0000256" key="2">
    <source>
        <dbReference type="SAM" id="SignalP"/>
    </source>
</evidence>
<evidence type="ECO:0000313" key="4">
    <source>
        <dbReference type="Proteomes" id="UP000215914"/>
    </source>
</evidence>
<feature type="chain" id="PRO_5039912370" evidence="2">
    <location>
        <begin position="31"/>
        <end position="101"/>
    </location>
</feature>
<evidence type="ECO:0000313" key="3">
    <source>
        <dbReference type="EMBL" id="KAF5799107.1"/>
    </source>
</evidence>
<protein>
    <submittedName>
        <fullName evidence="3">Uncharacterized protein</fullName>
    </submittedName>
</protein>
<name>A0A9K3IM29_HELAN</name>
<evidence type="ECO:0000256" key="1">
    <source>
        <dbReference type="SAM" id="Phobius"/>
    </source>
</evidence>
<sequence>MHVFIFIISFLSRLLLLPSHLLFYVDIVKSRLLTFVQLHVCHLHRRLRTTTKERLEDVKGVMTTASTAHSFLQCVLTILIIYLTLLWVTQYLICLSKLFKL</sequence>
<dbReference type="AlphaFoldDB" id="A0A9K3IM29"/>
<dbReference type="Gramene" id="mRNA:HanXRQr2_Chr07g0300741">
    <property type="protein sequence ID" value="mRNA:HanXRQr2_Chr07g0300741"/>
    <property type="gene ID" value="HanXRQr2_Chr07g0300741"/>
</dbReference>
<organism evidence="3 4">
    <name type="scientific">Helianthus annuus</name>
    <name type="common">Common sunflower</name>
    <dbReference type="NCBI Taxonomy" id="4232"/>
    <lineage>
        <taxon>Eukaryota</taxon>
        <taxon>Viridiplantae</taxon>
        <taxon>Streptophyta</taxon>
        <taxon>Embryophyta</taxon>
        <taxon>Tracheophyta</taxon>
        <taxon>Spermatophyta</taxon>
        <taxon>Magnoliopsida</taxon>
        <taxon>eudicotyledons</taxon>
        <taxon>Gunneridae</taxon>
        <taxon>Pentapetalae</taxon>
        <taxon>asterids</taxon>
        <taxon>campanulids</taxon>
        <taxon>Asterales</taxon>
        <taxon>Asteraceae</taxon>
        <taxon>Asteroideae</taxon>
        <taxon>Heliantheae alliance</taxon>
        <taxon>Heliantheae</taxon>
        <taxon>Helianthus</taxon>
    </lineage>
</organism>
<dbReference type="Proteomes" id="UP000215914">
    <property type="component" value="Unassembled WGS sequence"/>
</dbReference>
<feature type="signal peptide" evidence="2">
    <location>
        <begin position="1"/>
        <end position="30"/>
    </location>
</feature>
<keyword evidence="2" id="KW-0732">Signal</keyword>
<reference evidence="3" key="2">
    <citation type="submission" date="2020-06" db="EMBL/GenBank/DDBJ databases">
        <title>Helianthus annuus Genome sequencing and assembly Release 2.</title>
        <authorList>
            <person name="Gouzy J."/>
            <person name="Langlade N."/>
            <person name="Munos S."/>
        </authorList>
    </citation>
    <scope>NUCLEOTIDE SEQUENCE</scope>
    <source>
        <tissue evidence="3">Leaves</tissue>
    </source>
</reference>